<gene>
    <name evidence="3" type="ORF">SAMN04488516_11826</name>
</gene>
<dbReference type="Pfam" id="PF13174">
    <property type="entry name" value="TPR_6"/>
    <property type="match status" value="3"/>
</dbReference>
<accession>A0A1H0GH53</accession>
<feature type="coiled-coil region" evidence="2">
    <location>
        <begin position="60"/>
        <end position="94"/>
    </location>
</feature>
<dbReference type="EMBL" id="FNIN01000018">
    <property type="protein sequence ID" value="SDO06182.1"/>
    <property type="molecule type" value="Genomic_DNA"/>
</dbReference>
<evidence type="ECO:0000313" key="4">
    <source>
        <dbReference type="Proteomes" id="UP000199602"/>
    </source>
</evidence>
<protein>
    <submittedName>
        <fullName evidence="3">Tol-pal system protein YbgF</fullName>
    </submittedName>
</protein>
<evidence type="ECO:0000256" key="1">
    <source>
        <dbReference type="PROSITE-ProRule" id="PRU00339"/>
    </source>
</evidence>
<name>A0A1H0GH53_9BACT</name>
<dbReference type="InterPro" id="IPR011990">
    <property type="entry name" value="TPR-like_helical_dom_sf"/>
</dbReference>
<dbReference type="SUPFAM" id="SSF48452">
    <property type="entry name" value="TPR-like"/>
    <property type="match status" value="1"/>
</dbReference>
<dbReference type="PROSITE" id="PS51257">
    <property type="entry name" value="PROKAR_LIPOPROTEIN"/>
    <property type="match status" value="1"/>
</dbReference>
<dbReference type="RefSeq" id="WP_092066656.1">
    <property type="nucleotide sequence ID" value="NZ_FNIN01000018.1"/>
</dbReference>
<dbReference type="OrthoDB" id="9781271at2"/>
<keyword evidence="2" id="KW-0175">Coiled coil</keyword>
<feature type="repeat" description="TPR" evidence="1">
    <location>
        <begin position="167"/>
        <end position="200"/>
    </location>
</feature>
<proteinExistence type="inferred from homology"/>
<dbReference type="AlphaFoldDB" id="A0A1H0GH53"/>
<dbReference type="PROSITE" id="PS50005">
    <property type="entry name" value="TPR"/>
    <property type="match status" value="1"/>
</dbReference>
<evidence type="ECO:0000256" key="2">
    <source>
        <dbReference type="SAM" id="Coils"/>
    </source>
</evidence>
<dbReference type="STRING" id="206665.SAMN04488516_11826"/>
<organism evidence="3 4">
    <name type="scientific">Desulfonauticus submarinus</name>
    <dbReference type="NCBI Taxonomy" id="206665"/>
    <lineage>
        <taxon>Bacteria</taxon>
        <taxon>Pseudomonadati</taxon>
        <taxon>Thermodesulfobacteriota</taxon>
        <taxon>Desulfovibrionia</taxon>
        <taxon>Desulfovibrionales</taxon>
        <taxon>Desulfonauticaceae</taxon>
        <taxon>Desulfonauticus</taxon>
    </lineage>
</organism>
<dbReference type="HAMAP" id="MF_02066">
    <property type="entry name" value="CpoB"/>
    <property type="match status" value="1"/>
</dbReference>
<dbReference type="Proteomes" id="UP000199602">
    <property type="component" value="Unassembled WGS sequence"/>
</dbReference>
<dbReference type="InterPro" id="IPR034706">
    <property type="entry name" value="CpoB"/>
</dbReference>
<dbReference type="NCBIfam" id="TIGR02795">
    <property type="entry name" value="tol_pal_ybgF"/>
    <property type="match status" value="1"/>
</dbReference>
<reference evidence="3 4" key="1">
    <citation type="submission" date="2016-10" db="EMBL/GenBank/DDBJ databases">
        <authorList>
            <person name="de Groot N.N."/>
        </authorList>
    </citation>
    <scope>NUCLEOTIDE SEQUENCE [LARGE SCALE GENOMIC DNA]</scope>
    <source>
        <strain evidence="3 4">DSM 15269</strain>
    </source>
</reference>
<evidence type="ECO:0000313" key="3">
    <source>
        <dbReference type="EMBL" id="SDO06182.1"/>
    </source>
</evidence>
<dbReference type="Gene3D" id="1.25.40.10">
    <property type="entry name" value="Tetratricopeptide repeat domain"/>
    <property type="match status" value="1"/>
</dbReference>
<dbReference type="InterPro" id="IPR014162">
    <property type="entry name" value="CpoB_C"/>
</dbReference>
<keyword evidence="1" id="KW-0802">TPR repeat</keyword>
<keyword evidence="4" id="KW-1185">Reference proteome</keyword>
<dbReference type="InterPro" id="IPR019734">
    <property type="entry name" value="TPR_rpt"/>
</dbReference>
<dbReference type="GO" id="GO:0051301">
    <property type="term" value="P:cell division"/>
    <property type="evidence" value="ECO:0007669"/>
    <property type="project" value="InterPro"/>
</dbReference>
<sequence length="251" mass="28686">MFEYKNTKASVLFISVLLSIGCSLHQPKQQNSKSLEWRMESLEENSLNFKHQLLKQKKAIDKNSNQILQLQQKVGNLESKTVLLEQKISKLESNAQNSTLTTNSNIHDISSNKTNNISVSEQESNLTQSDNFLYQKGLSLILANKLKKGRTVLNNILKFYPKSKLVPNALYWIGESYYGEGKYAKSILTFKRIVNSYPTHYKASHALLKIAYAYAELGDKENAKFYLKILLQDYPKSDVVAKAKKKLKMLQ</sequence>